<evidence type="ECO:0000313" key="4">
    <source>
        <dbReference type="Proteomes" id="UP001596058"/>
    </source>
</evidence>
<protein>
    <submittedName>
        <fullName evidence="3">LuxR C-terminal-related transcriptional regulator</fullName>
    </submittedName>
</protein>
<dbReference type="Pfam" id="PF00196">
    <property type="entry name" value="GerE"/>
    <property type="match status" value="1"/>
</dbReference>
<dbReference type="EMBL" id="JBHSPA010000024">
    <property type="protein sequence ID" value="MFC5826262.1"/>
    <property type="molecule type" value="Genomic_DNA"/>
</dbReference>
<dbReference type="SUPFAM" id="SSF46894">
    <property type="entry name" value="C-terminal effector domain of the bipartite response regulators"/>
    <property type="match status" value="1"/>
</dbReference>
<dbReference type="Proteomes" id="UP001596058">
    <property type="component" value="Unassembled WGS sequence"/>
</dbReference>
<comment type="caution">
    <text evidence="3">The sequence shown here is derived from an EMBL/GenBank/DDBJ whole genome shotgun (WGS) entry which is preliminary data.</text>
</comment>
<dbReference type="Gene3D" id="1.10.10.10">
    <property type="entry name" value="Winged helix-like DNA-binding domain superfamily/Winged helix DNA-binding domain"/>
    <property type="match status" value="1"/>
</dbReference>
<evidence type="ECO:0000313" key="3">
    <source>
        <dbReference type="EMBL" id="MFC5826262.1"/>
    </source>
</evidence>
<reference evidence="4" key="1">
    <citation type="journal article" date="2019" name="Int. J. Syst. Evol. Microbiol.">
        <title>The Global Catalogue of Microorganisms (GCM) 10K type strain sequencing project: providing services to taxonomists for standard genome sequencing and annotation.</title>
        <authorList>
            <consortium name="The Broad Institute Genomics Platform"/>
            <consortium name="The Broad Institute Genome Sequencing Center for Infectious Disease"/>
            <person name="Wu L."/>
            <person name="Ma J."/>
        </authorList>
    </citation>
    <scope>NUCLEOTIDE SEQUENCE [LARGE SCALE GENOMIC DNA]</scope>
    <source>
        <strain evidence="4">CCUG 53903</strain>
    </source>
</reference>
<evidence type="ECO:0000259" key="2">
    <source>
        <dbReference type="Pfam" id="PF00196"/>
    </source>
</evidence>
<keyword evidence="4" id="KW-1185">Reference proteome</keyword>
<feature type="region of interest" description="Disordered" evidence="1">
    <location>
        <begin position="36"/>
        <end position="63"/>
    </location>
</feature>
<evidence type="ECO:0000256" key="1">
    <source>
        <dbReference type="SAM" id="MobiDB-lite"/>
    </source>
</evidence>
<accession>A0ABW1CLB6</accession>
<feature type="domain" description="HTH luxR-type" evidence="2">
    <location>
        <begin position="2"/>
        <end position="35"/>
    </location>
</feature>
<dbReference type="InterPro" id="IPR016032">
    <property type="entry name" value="Sig_transdc_resp-reg_C-effctor"/>
</dbReference>
<dbReference type="RefSeq" id="WP_379515778.1">
    <property type="nucleotide sequence ID" value="NZ_JBHSPA010000024.1"/>
</dbReference>
<proteinExistence type="predicted"/>
<name>A0ABW1CLB6_9ACTN</name>
<organism evidence="3 4">
    <name type="scientific">Nonomuraea insulae</name>
    <dbReference type="NCBI Taxonomy" id="1616787"/>
    <lineage>
        <taxon>Bacteria</taxon>
        <taxon>Bacillati</taxon>
        <taxon>Actinomycetota</taxon>
        <taxon>Actinomycetes</taxon>
        <taxon>Streptosporangiales</taxon>
        <taxon>Streptosporangiaceae</taxon>
        <taxon>Nonomuraea</taxon>
    </lineage>
</organism>
<sequence>MIELLYGGAAPKQIARRLDVSPHTVNDHLRAVFRKPAPAAGTSSWPPSPPDLPASSEPRLDLDTVTRSSLLPRRWSR</sequence>
<dbReference type="InterPro" id="IPR036388">
    <property type="entry name" value="WH-like_DNA-bd_sf"/>
</dbReference>
<dbReference type="InterPro" id="IPR000792">
    <property type="entry name" value="Tscrpt_reg_LuxR_C"/>
</dbReference>
<gene>
    <name evidence="3" type="ORF">ACFPZ3_20550</name>
</gene>